<organism evidence="2 3">
    <name type="scientific">Streptomyces graminofaciens</name>
    <dbReference type="NCBI Taxonomy" id="68212"/>
    <lineage>
        <taxon>Bacteria</taxon>
        <taxon>Bacillati</taxon>
        <taxon>Actinomycetota</taxon>
        <taxon>Actinomycetes</taxon>
        <taxon>Kitasatosporales</taxon>
        <taxon>Streptomycetaceae</taxon>
        <taxon>Streptomyces</taxon>
    </lineage>
</organism>
<name>A0ABN5VWF7_9ACTN</name>
<feature type="region of interest" description="Disordered" evidence="1">
    <location>
        <begin position="111"/>
        <end position="136"/>
    </location>
</feature>
<gene>
    <name evidence="2" type="ORF">SGFS_089880</name>
</gene>
<dbReference type="Proteomes" id="UP001321542">
    <property type="component" value="Chromosome"/>
</dbReference>
<reference evidence="2 3" key="2">
    <citation type="journal article" date="2023" name="ChemBioChem">
        <title>Acyltransferase Domain Exchange between Two Independent Type I Polyketide Synthases in the Same Producer Strain of Macrolide Antibiotics.</title>
        <authorList>
            <person name="Kudo F."/>
            <person name="Kishikawa K."/>
            <person name="Tsuboi K."/>
            <person name="Kido T."/>
            <person name="Usui T."/>
            <person name="Hashimoto J."/>
            <person name="Shin-Ya K."/>
            <person name="Miyanaga A."/>
            <person name="Eguchi T."/>
        </authorList>
    </citation>
    <scope>NUCLEOTIDE SEQUENCE [LARGE SCALE GENOMIC DNA]</scope>
    <source>
        <strain evidence="2 3">A-8890</strain>
    </source>
</reference>
<evidence type="ECO:0008006" key="4">
    <source>
        <dbReference type="Google" id="ProtNLM"/>
    </source>
</evidence>
<sequence>MLLARTLALRENRMIDSWIRSRDSSRAAIHAILELYEATVKVVLRNSDRVALPGEGAPIRLVPTAVGSADSAADGPWPAWGVRPAEPSARGRTVMRPVRFRAEVYYGTGVPAEVSTRPGRSRPAGPRSWRSDRCAA</sequence>
<evidence type="ECO:0000256" key="1">
    <source>
        <dbReference type="SAM" id="MobiDB-lite"/>
    </source>
</evidence>
<accession>A0ABN5VWF7</accession>
<dbReference type="EMBL" id="AP018448">
    <property type="protein sequence ID" value="BBC37694.1"/>
    <property type="molecule type" value="Genomic_DNA"/>
</dbReference>
<evidence type="ECO:0000313" key="2">
    <source>
        <dbReference type="EMBL" id="BBC37694.1"/>
    </source>
</evidence>
<reference evidence="2 3" key="1">
    <citation type="journal article" date="2010" name="ChemBioChem">
        <title>Cloning and characterization of the biosynthetic gene cluster of 16-membered macrolide antibiotic FD-891: involvement of a dual functional cytochrome P450 monooxygenase catalyzing epoxidation and hydroxylation.</title>
        <authorList>
            <person name="Kudo F."/>
            <person name="Motegi A."/>
            <person name="Mizoue K."/>
            <person name="Eguchi T."/>
        </authorList>
    </citation>
    <scope>NUCLEOTIDE SEQUENCE [LARGE SCALE GENOMIC DNA]</scope>
    <source>
        <strain evidence="2 3">A-8890</strain>
    </source>
</reference>
<evidence type="ECO:0000313" key="3">
    <source>
        <dbReference type="Proteomes" id="UP001321542"/>
    </source>
</evidence>
<proteinExistence type="predicted"/>
<keyword evidence="3" id="KW-1185">Reference proteome</keyword>
<feature type="compositionally biased region" description="Low complexity" evidence="1">
    <location>
        <begin position="117"/>
        <end position="128"/>
    </location>
</feature>
<protein>
    <recommendedName>
        <fullName evidence="4">Transposase</fullName>
    </recommendedName>
</protein>